<gene>
    <name evidence="12" type="ORF">LIER_33005</name>
</gene>
<evidence type="ECO:0000256" key="8">
    <source>
        <dbReference type="ARBA" id="ARBA00023212"/>
    </source>
</evidence>
<keyword evidence="5" id="KW-0493">Microtubule</keyword>
<evidence type="ECO:0000256" key="2">
    <source>
        <dbReference type="ARBA" id="ARBA00009645"/>
    </source>
</evidence>
<dbReference type="GO" id="GO:0005874">
    <property type="term" value="C:microtubule"/>
    <property type="evidence" value="ECO:0007669"/>
    <property type="project" value="UniProtKB-KW"/>
</dbReference>
<protein>
    <recommendedName>
        <fullName evidence="11">HAUS augmin-like complex subunit 3 N-terminal domain-containing protein</fullName>
    </recommendedName>
</protein>
<keyword evidence="3" id="KW-0963">Cytoplasm</keyword>
<keyword evidence="7 10" id="KW-0175">Coiled coil</keyword>
<evidence type="ECO:0000256" key="10">
    <source>
        <dbReference type="SAM" id="Coils"/>
    </source>
</evidence>
<name>A0AAV3RZI0_LITER</name>
<reference evidence="12 13" key="1">
    <citation type="submission" date="2024-01" db="EMBL/GenBank/DDBJ databases">
        <title>The complete chloroplast genome sequence of Lithospermum erythrorhizon: insights into the phylogenetic relationship among Boraginaceae species and the maternal lineages of purple gromwells.</title>
        <authorList>
            <person name="Okada T."/>
            <person name="Watanabe K."/>
        </authorList>
    </citation>
    <scope>NUCLEOTIDE SEQUENCE [LARGE SCALE GENOMIC DNA]</scope>
</reference>
<evidence type="ECO:0000259" key="11">
    <source>
        <dbReference type="Pfam" id="PF14932"/>
    </source>
</evidence>
<dbReference type="GO" id="GO:0070652">
    <property type="term" value="C:HAUS complex"/>
    <property type="evidence" value="ECO:0007669"/>
    <property type="project" value="InterPro"/>
</dbReference>
<evidence type="ECO:0000256" key="3">
    <source>
        <dbReference type="ARBA" id="ARBA00022490"/>
    </source>
</evidence>
<comment type="subcellular location">
    <subcellularLocation>
        <location evidence="1">Cytoplasm</location>
        <location evidence="1">Cytoskeleton</location>
        <location evidence="1">Spindle</location>
    </subcellularLocation>
</comment>
<dbReference type="PANTHER" id="PTHR19378">
    <property type="entry name" value="GOLGIN- RELATED"/>
    <property type="match status" value="1"/>
</dbReference>
<dbReference type="GO" id="GO:0005815">
    <property type="term" value="C:microtubule organizing center"/>
    <property type="evidence" value="ECO:0007669"/>
    <property type="project" value="TreeGrafter"/>
</dbReference>
<dbReference type="GO" id="GO:0031023">
    <property type="term" value="P:microtubule organizing center organization"/>
    <property type="evidence" value="ECO:0007669"/>
    <property type="project" value="TreeGrafter"/>
</dbReference>
<sequence length="180" mass="20425">MNWLFLCLTVRRDDQEAVFGTEEGLKDMRDSTIALKTEALELQKQLRCLESQHDMLTRQASSLTQGRRARLAATTIVNGQLGTLEDSLSTRNLEMNGVLGRMASTAQELAHYHSGEVDGIYLAYSDFHLYLLEYASCMKELNNWFAKQLDTGPYRFGPSGRQWVEAQVENAKQQFTPLGR</sequence>
<dbReference type="EMBL" id="BAABME010012988">
    <property type="protein sequence ID" value="GAA0185717.1"/>
    <property type="molecule type" value="Genomic_DNA"/>
</dbReference>
<dbReference type="AlphaFoldDB" id="A0AAV3RZI0"/>
<dbReference type="InterPro" id="IPR026206">
    <property type="entry name" value="HAUS3"/>
</dbReference>
<keyword evidence="9" id="KW-0131">Cell cycle</keyword>
<dbReference type="GO" id="GO:0051301">
    <property type="term" value="P:cell division"/>
    <property type="evidence" value="ECO:0007669"/>
    <property type="project" value="UniProtKB-KW"/>
</dbReference>
<feature type="domain" description="HAUS augmin-like complex subunit 3 N-terminal" evidence="11">
    <location>
        <begin position="11"/>
        <end position="157"/>
    </location>
</feature>
<evidence type="ECO:0000256" key="6">
    <source>
        <dbReference type="ARBA" id="ARBA00022776"/>
    </source>
</evidence>
<evidence type="ECO:0000313" key="12">
    <source>
        <dbReference type="EMBL" id="GAA0185717.1"/>
    </source>
</evidence>
<accession>A0AAV3RZI0</accession>
<comment type="similarity">
    <text evidence="2">Belongs to the HAUS3 family.</text>
</comment>
<feature type="coiled-coil region" evidence="10">
    <location>
        <begin position="32"/>
        <end position="59"/>
    </location>
</feature>
<dbReference type="Proteomes" id="UP001454036">
    <property type="component" value="Unassembled WGS sequence"/>
</dbReference>
<dbReference type="Pfam" id="PF14932">
    <property type="entry name" value="HAUS-augmin3"/>
    <property type="match status" value="1"/>
</dbReference>
<dbReference type="GO" id="GO:0051225">
    <property type="term" value="P:spindle assembly"/>
    <property type="evidence" value="ECO:0007669"/>
    <property type="project" value="InterPro"/>
</dbReference>
<evidence type="ECO:0000256" key="1">
    <source>
        <dbReference type="ARBA" id="ARBA00004186"/>
    </source>
</evidence>
<proteinExistence type="inferred from homology"/>
<keyword evidence="6" id="KW-0498">Mitosis</keyword>
<dbReference type="GO" id="GO:0072686">
    <property type="term" value="C:mitotic spindle"/>
    <property type="evidence" value="ECO:0007669"/>
    <property type="project" value="TreeGrafter"/>
</dbReference>
<dbReference type="PANTHER" id="PTHR19378:SF0">
    <property type="entry name" value="HAUS AUGMIN-LIKE COMPLEX SUBUNIT 3"/>
    <property type="match status" value="1"/>
</dbReference>
<evidence type="ECO:0000313" key="13">
    <source>
        <dbReference type="Proteomes" id="UP001454036"/>
    </source>
</evidence>
<organism evidence="12 13">
    <name type="scientific">Lithospermum erythrorhizon</name>
    <name type="common">Purple gromwell</name>
    <name type="synonym">Lithospermum officinale var. erythrorhizon</name>
    <dbReference type="NCBI Taxonomy" id="34254"/>
    <lineage>
        <taxon>Eukaryota</taxon>
        <taxon>Viridiplantae</taxon>
        <taxon>Streptophyta</taxon>
        <taxon>Embryophyta</taxon>
        <taxon>Tracheophyta</taxon>
        <taxon>Spermatophyta</taxon>
        <taxon>Magnoliopsida</taxon>
        <taxon>eudicotyledons</taxon>
        <taxon>Gunneridae</taxon>
        <taxon>Pentapetalae</taxon>
        <taxon>asterids</taxon>
        <taxon>lamiids</taxon>
        <taxon>Boraginales</taxon>
        <taxon>Boraginaceae</taxon>
        <taxon>Boraginoideae</taxon>
        <taxon>Lithospermeae</taxon>
        <taxon>Lithospermum</taxon>
    </lineage>
</organism>
<evidence type="ECO:0000256" key="4">
    <source>
        <dbReference type="ARBA" id="ARBA00022618"/>
    </source>
</evidence>
<keyword evidence="13" id="KW-1185">Reference proteome</keyword>
<keyword evidence="4" id="KW-0132">Cell division</keyword>
<evidence type="ECO:0000256" key="5">
    <source>
        <dbReference type="ARBA" id="ARBA00022701"/>
    </source>
</evidence>
<keyword evidence="8" id="KW-0206">Cytoskeleton</keyword>
<comment type="caution">
    <text evidence="12">The sequence shown here is derived from an EMBL/GenBank/DDBJ whole genome shotgun (WGS) entry which is preliminary data.</text>
</comment>
<evidence type="ECO:0000256" key="7">
    <source>
        <dbReference type="ARBA" id="ARBA00023054"/>
    </source>
</evidence>
<dbReference type="InterPro" id="IPR032733">
    <property type="entry name" value="HAUS3_N"/>
</dbReference>
<evidence type="ECO:0000256" key="9">
    <source>
        <dbReference type="ARBA" id="ARBA00023306"/>
    </source>
</evidence>